<dbReference type="eggNOG" id="KOG1260">
    <property type="taxonomic scope" value="Eukaryota"/>
</dbReference>
<dbReference type="HOGENOM" id="CLU_027389_3_1_1"/>
<dbReference type="Pfam" id="PF13714">
    <property type="entry name" value="PEP_mutase"/>
    <property type="match status" value="1"/>
</dbReference>
<evidence type="ECO:0008006" key="3">
    <source>
        <dbReference type="Google" id="ProtNLM"/>
    </source>
</evidence>
<dbReference type="PaxDb" id="2903-EOD24356"/>
<sequence>MFGHPHPTPAARLRTLLDDAREASRCEVMPACHDALSARLIERAGFRVAFMSGFAVSASGLALPDAGLISYGEQLSVGQNICAAIDTRRLLVIGDGDTGFGGSGNVRRTIEGYAKAGFAGVSIEDQVYPKRCAYSGGVAVVPREEAVARVRCAIAARDEMRRRSGLDLVLVARTDCRRAEEDLDEVLWRCRAFAALGADVVYAEGLAPDELRRLCVSLGPTVHTMLAQVERPGVTLISQTEAAALGCRLSLFGLTVLSAAVSAMTRALEAMASGGHPSTGVLCDFGELKALVGFDALDAWEEEHQACPAVGQDGAAE</sequence>
<name>A0A0D3JLH1_EMIH1</name>
<reference evidence="2" key="1">
    <citation type="journal article" date="2013" name="Nature">
        <title>Pan genome of the phytoplankton Emiliania underpins its global distribution.</title>
        <authorList>
            <person name="Read B.A."/>
            <person name="Kegel J."/>
            <person name="Klute M.J."/>
            <person name="Kuo A."/>
            <person name="Lefebvre S.C."/>
            <person name="Maumus F."/>
            <person name="Mayer C."/>
            <person name="Miller J."/>
            <person name="Monier A."/>
            <person name="Salamov A."/>
            <person name="Young J."/>
            <person name="Aguilar M."/>
            <person name="Claverie J.M."/>
            <person name="Frickenhaus S."/>
            <person name="Gonzalez K."/>
            <person name="Herman E.K."/>
            <person name="Lin Y.C."/>
            <person name="Napier J."/>
            <person name="Ogata H."/>
            <person name="Sarno A.F."/>
            <person name="Shmutz J."/>
            <person name="Schroeder D."/>
            <person name="de Vargas C."/>
            <person name="Verret F."/>
            <person name="von Dassow P."/>
            <person name="Valentin K."/>
            <person name="Van de Peer Y."/>
            <person name="Wheeler G."/>
            <person name="Dacks J.B."/>
            <person name="Delwiche C.F."/>
            <person name="Dyhrman S.T."/>
            <person name="Glockner G."/>
            <person name="John U."/>
            <person name="Richards T."/>
            <person name="Worden A.Z."/>
            <person name="Zhang X."/>
            <person name="Grigoriev I.V."/>
            <person name="Allen A.E."/>
            <person name="Bidle K."/>
            <person name="Borodovsky M."/>
            <person name="Bowler C."/>
            <person name="Brownlee C."/>
            <person name="Cock J.M."/>
            <person name="Elias M."/>
            <person name="Gladyshev V.N."/>
            <person name="Groth M."/>
            <person name="Guda C."/>
            <person name="Hadaegh A."/>
            <person name="Iglesias-Rodriguez M.D."/>
            <person name="Jenkins J."/>
            <person name="Jones B.M."/>
            <person name="Lawson T."/>
            <person name="Leese F."/>
            <person name="Lindquist E."/>
            <person name="Lobanov A."/>
            <person name="Lomsadze A."/>
            <person name="Malik S.B."/>
            <person name="Marsh M.E."/>
            <person name="Mackinder L."/>
            <person name="Mock T."/>
            <person name="Mueller-Roeber B."/>
            <person name="Pagarete A."/>
            <person name="Parker M."/>
            <person name="Probert I."/>
            <person name="Quesneville H."/>
            <person name="Raines C."/>
            <person name="Rensing S.A."/>
            <person name="Riano-Pachon D.M."/>
            <person name="Richier S."/>
            <person name="Rokitta S."/>
            <person name="Shiraiwa Y."/>
            <person name="Soanes D.M."/>
            <person name="van der Giezen M."/>
            <person name="Wahlund T.M."/>
            <person name="Williams B."/>
            <person name="Wilson W."/>
            <person name="Wolfe G."/>
            <person name="Wurch L.L."/>
        </authorList>
    </citation>
    <scope>NUCLEOTIDE SEQUENCE</scope>
</reference>
<proteinExistence type="predicted"/>
<dbReference type="InterPro" id="IPR039556">
    <property type="entry name" value="ICL/PEPM"/>
</dbReference>
<dbReference type="SUPFAM" id="SSF51621">
    <property type="entry name" value="Phosphoenolpyruvate/pyruvate domain"/>
    <property type="match status" value="1"/>
</dbReference>
<accession>A0A0D3JLH1</accession>
<dbReference type="OMA" id="QFVICAR"/>
<dbReference type="InterPro" id="IPR015813">
    <property type="entry name" value="Pyrv/PenolPyrv_kinase-like_dom"/>
</dbReference>
<dbReference type="Gene3D" id="3.20.20.60">
    <property type="entry name" value="Phosphoenolpyruvate-binding domains"/>
    <property type="match status" value="1"/>
</dbReference>
<evidence type="ECO:0000313" key="2">
    <source>
        <dbReference type="Proteomes" id="UP000013827"/>
    </source>
</evidence>
<dbReference type="InterPro" id="IPR040442">
    <property type="entry name" value="Pyrv_kinase-like_dom_sf"/>
</dbReference>
<keyword evidence="2" id="KW-1185">Reference proteome</keyword>
<dbReference type="EnsemblProtists" id="EOD24356">
    <property type="protein sequence ID" value="EOD24356"/>
    <property type="gene ID" value="EMIHUDRAFT_238585"/>
</dbReference>
<organism evidence="1 2">
    <name type="scientific">Emiliania huxleyi (strain CCMP1516)</name>
    <dbReference type="NCBI Taxonomy" id="280463"/>
    <lineage>
        <taxon>Eukaryota</taxon>
        <taxon>Haptista</taxon>
        <taxon>Haptophyta</taxon>
        <taxon>Prymnesiophyceae</taxon>
        <taxon>Isochrysidales</taxon>
        <taxon>Noelaerhabdaceae</taxon>
        <taxon>Emiliania</taxon>
    </lineage>
</organism>
<dbReference type="PANTHER" id="PTHR42905:SF2">
    <property type="entry name" value="PHOSPHOENOLPYRUVATE CARBOXYLASE FAMILY PROTEIN"/>
    <property type="match status" value="1"/>
</dbReference>
<protein>
    <recommendedName>
        <fullName evidence="3">Carboxyvinyl-carboxyphosphonate phosphorylmutase</fullName>
    </recommendedName>
</protein>
<dbReference type="RefSeq" id="XP_005776785.1">
    <property type="nucleotide sequence ID" value="XM_005776728.1"/>
</dbReference>
<dbReference type="STRING" id="2903.R1EN14"/>
<evidence type="ECO:0000313" key="1">
    <source>
        <dbReference type="EnsemblProtists" id="EOD24356"/>
    </source>
</evidence>
<dbReference type="GO" id="GO:0003824">
    <property type="term" value="F:catalytic activity"/>
    <property type="evidence" value="ECO:0007669"/>
    <property type="project" value="InterPro"/>
</dbReference>
<dbReference type="AlphaFoldDB" id="A0A0D3JLH1"/>
<reference evidence="1" key="2">
    <citation type="submission" date="2024-10" db="UniProtKB">
        <authorList>
            <consortium name="EnsemblProtists"/>
        </authorList>
    </citation>
    <scope>IDENTIFICATION</scope>
</reference>
<dbReference type="KEGG" id="ehx:EMIHUDRAFT_238585"/>
<dbReference type="PANTHER" id="PTHR42905">
    <property type="entry name" value="PHOSPHOENOLPYRUVATE CARBOXYLASE"/>
    <property type="match status" value="1"/>
</dbReference>
<dbReference type="GeneID" id="17269895"/>
<dbReference type="CDD" id="cd00377">
    <property type="entry name" value="ICL_PEPM"/>
    <property type="match status" value="1"/>
</dbReference>
<dbReference type="Proteomes" id="UP000013827">
    <property type="component" value="Unassembled WGS sequence"/>
</dbReference>